<dbReference type="OrthoDB" id="212722at2"/>
<dbReference type="SUPFAM" id="SSF52266">
    <property type="entry name" value="SGNH hydrolase"/>
    <property type="match status" value="1"/>
</dbReference>
<keyword evidence="2" id="KW-1185">Reference proteome</keyword>
<proteinExistence type="predicted"/>
<evidence type="ECO:0000313" key="2">
    <source>
        <dbReference type="Proteomes" id="UP000319908"/>
    </source>
</evidence>
<dbReference type="AlphaFoldDB" id="A0A5C6C2P2"/>
<evidence type="ECO:0008006" key="3">
    <source>
        <dbReference type="Google" id="ProtNLM"/>
    </source>
</evidence>
<dbReference type="RefSeq" id="WP_146405366.1">
    <property type="nucleotide sequence ID" value="NZ_SJPU01000001.1"/>
</dbReference>
<organism evidence="1 2">
    <name type="scientific">Allorhodopirellula heiligendammensis</name>
    <dbReference type="NCBI Taxonomy" id="2714739"/>
    <lineage>
        <taxon>Bacteria</taxon>
        <taxon>Pseudomonadati</taxon>
        <taxon>Planctomycetota</taxon>
        <taxon>Planctomycetia</taxon>
        <taxon>Pirellulales</taxon>
        <taxon>Pirellulaceae</taxon>
        <taxon>Allorhodopirellula</taxon>
    </lineage>
</organism>
<protein>
    <recommendedName>
        <fullName evidence="3">GDSL-like Lipase/Acylhydrolase</fullName>
    </recommendedName>
</protein>
<accession>A0A5C6C2P2</accession>
<dbReference type="EMBL" id="SJPU01000001">
    <property type="protein sequence ID" value="TWU18277.1"/>
    <property type="molecule type" value="Genomic_DNA"/>
</dbReference>
<dbReference type="Proteomes" id="UP000319908">
    <property type="component" value="Unassembled WGS sequence"/>
</dbReference>
<name>A0A5C6C2P2_9BACT</name>
<reference evidence="1 2" key="1">
    <citation type="journal article" date="2020" name="Antonie Van Leeuwenhoek">
        <title>Rhodopirellula heiligendammensis sp. nov., Rhodopirellula pilleata sp. nov., and Rhodopirellula solitaria sp. nov. isolated from natural or artificial marine surfaces in Northern Germany and California, USA, and emended description of the genus Rhodopirellula.</title>
        <authorList>
            <person name="Kallscheuer N."/>
            <person name="Wiegand S."/>
            <person name="Jogler M."/>
            <person name="Boedeker C."/>
            <person name="Peeters S.H."/>
            <person name="Rast P."/>
            <person name="Heuer A."/>
            <person name="Jetten M.S.M."/>
            <person name="Rohde M."/>
            <person name="Jogler C."/>
        </authorList>
    </citation>
    <scope>NUCLEOTIDE SEQUENCE [LARGE SCALE GENOMIC DNA]</scope>
    <source>
        <strain evidence="1 2">Poly21</strain>
    </source>
</reference>
<dbReference type="GO" id="GO:0016788">
    <property type="term" value="F:hydrolase activity, acting on ester bonds"/>
    <property type="evidence" value="ECO:0007669"/>
    <property type="project" value="UniProtKB-ARBA"/>
</dbReference>
<dbReference type="Gene3D" id="3.40.50.1110">
    <property type="entry name" value="SGNH hydrolase"/>
    <property type="match status" value="1"/>
</dbReference>
<sequence length="210" mass="22456">MSTSKHICLLGDSIFDNKIYVPDGNSVHEHLLANLTSPDTASLIAVDGAVVDSVFRQIERIPEAATDLVISVGGNDALYLQSSVMGEISDSVYSALGRMKAAIATFEREYQQVIGKLLQFKLPLTVCTIYDCVPGLDDPSLAGLAIINDIITRTAFKNSLDLIDLRLLCNDPTDYSPISPIEPSHEGGAKIAAAIVRAVTGNSVSTKVFC</sequence>
<comment type="caution">
    <text evidence="1">The sequence shown here is derived from an EMBL/GenBank/DDBJ whole genome shotgun (WGS) entry which is preliminary data.</text>
</comment>
<evidence type="ECO:0000313" key="1">
    <source>
        <dbReference type="EMBL" id="TWU18277.1"/>
    </source>
</evidence>
<dbReference type="InterPro" id="IPR036514">
    <property type="entry name" value="SGNH_hydro_sf"/>
</dbReference>
<gene>
    <name evidence="1" type="ORF">Poly21_04380</name>
</gene>